<accession>X6MFV3</accession>
<keyword evidence="6" id="KW-0812">Transmembrane</keyword>
<dbReference type="InterPro" id="IPR050689">
    <property type="entry name" value="FKBP-type_PPIase"/>
</dbReference>
<evidence type="ECO:0000259" key="7">
    <source>
        <dbReference type="PROSITE" id="PS50059"/>
    </source>
</evidence>
<sequence>MSAAEPVPEETKINTDEWVSLSEDNGVVKKILVPGIGDDTPPEGANVVCHYVGTLVSDGSKFDSSRDRNSPFNFPIGKGKVIKGWDIGIASLSFSIVFDKTPPLSPYSPFVSILTALCATPSQWGVVCFVILLFAISQRKKPHVIFELFLLYDVLPKKKTKKLLYRMKKQEKSILRCRYDYAYGDAGSGSIPPKADLDFEVELIDWDEWHDVKGNGSLMRRKIQTSEEDYNNPQEYAKCKISYVAKLLGTGFEFAKGENEEIVLGGINTFVVLFIYLIYFFKTKQNKTKQNKTKQNKNKTKKLVHKSIQTIY</sequence>
<dbReference type="Gene3D" id="3.10.50.40">
    <property type="match status" value="2"/>
</dbReference>
<keyword evidence="6" id="KW-0472">Membrane</keyword>
<proteinExistence type="predicted"/>
<dbReference type="PROSITE" id="PS50059">
    <property type="entry name" value="FKBP_PPIASE"/>
    <property type="match status" value="1"/>
</dbReference>
<evidence type="ECO:0000313" key="8">
    <source>
        <dbReference type="EMBL" id="ETO11900.1"/>
    </source>
</evidence>
<dbReference type="Pfam" id="PF00254">
    <property type="entry name" value="FKBP_C"/>
    <property type="match status" value="2"/>
</dbReference>
<dbReference type="InterPro" id="IPR001179">
    <property type="entry name" value="PPIase_FKBP_dom"/>
</dbReference>
<reference evidence="8 9" key="1">
    <citation type="journal article" date="2013" name="Curr. Biol.">
        <title>The Genome of the Foraminiferan Reticulomyxa filosa.</title>
        <authorList>
            <person name="Glockner G."/>
            <person name="Hulsmann N."/>
            <person name="Schleicher M."/>
            <person name="Noegel A.A."/>
            <person name="Eichinger L."/>
            <person name="Gallinger C."/>
            <person name="Pawlowski J."/>
            <person name="Sierra R."/>
            <person name="Euteneuer U."/>
            <person name="Pillet L."/>
            <person name="Moustafa A."/>
            <person name="Platzer M."/>
            <person name="Groth M."/>
            <person name="Szafranski K."/>
            <person name="Schliwa M."/>
        </authorList>
    </citation>
    <scope>NUCLEOTIDE SEQUENCE [LARGE SCALE GENOMIC DNA]</scope>
</reference>
<dbReference type="SUPFAM" id="SSF54534">
    <property type="entry name" value="FKBP-like"/>
    <property type="match status" value="2"/>
</dbReference>
<dbReference type="EC" id="5.2.1.8" evidence="2 5"/>
<feature type="domain" description="PPIase FKBP-type" evidence="7">
    <location>
        <begin position="44"/>
        <end position="207"/>
    </location>
</feature>
<dbReference type="GO" id="GO:0003755">
    <property type="term" value="F:peptidyl-prolyl cis-trans isomerase activity"/>
    <property type="evidence" value="ECO:0007669"/>
    <property type="project" value="UniProtKB-KW"/>
</dbReference>
<evidence type="ECO:0000256" key="4">
    <source>
        <dbReference type="ARBA" id="ARBA00023235"/>
    </source>
</evidence>
<protein>
    <recommendedName>
        <fullName evidence="2 5">peptidylprolyl isomerase</fullName>
        <ecNumber evidence="2 5">5.2.1.8</ecNumber>
    </recommendedName>
</protein>
<dbReference type="PANTHER" id="PTHR10516">
    <property type="entry name" value="PEPTIDYL-PROLYL CIS-TRANS ISOMERASE"/>
    <property type="match status" value="1"/>
</dbReference>
<gene>
    <name evidence="8" type="ORF">RFI_25478</name>
</gene>
<keyword evidence="3 5" id="KW-0697">Rotamase</keyword>
<keyword evidence="9" id="KW-1185">Reference proteome</keyword>
<dbReference type="PANTHER" id="PTHR10516:SF443">
    <property type="entry name" value="FK506-BINDING PROTEIN 59-RELATED"/>
    <property type="match status" value="1"/>
</dbReference>
<evidence type="ECO:0000256" key="5">
    <source>
        <dbReference type="PROSITE-ProRule" id="PRU00277"/>
    </source>
</evidence>
<dbReference type="AlphaFoldDB" id="X6MFV3"/>
<dbReference type="InterPro" id="IPR046357">
    <property type="entry name" value="PPIase_dom_sf"/>
</dbReference>
<evidence type="ECO:0000256" key="1">
    <source>
        <dbReference type="ARBA" id="ARBA00000971"/>
    </source>
</evidence>
<evidence type="ECO:0000313" key="9">
    <source>
        <dbReference type="Proteomes" id="UP000023152"/>
    </source>
</evidence>
<evidence type="ECO:0000256" key="3">
    <source>
        <dbReference type="ARBA" id="ARBA00023110"/>
    </source>
</evidence>
<comment type="caution">
    <text evidence="8">The sequence shown here is derived from an EMBL/GenBank/DDBJ whole genome shotgun (WGS) entry which is preliminary data.</text>
</comment>
<dbReference type="EMBL" id="ASPP01021904">
    <property type="protein sequence ID" value="ETO11900.1"/>
    <property type="molecule type" value="Genomic_DNA"/>
</dbReference>
<name>X6MFV3_RETFI</name>
<feature type="transmembrane region" description="Helical" evidence="6">
    <location>
        <begin position="262"/>
        <end position="281"/>
    </location>
</feature>
<evidence type="ECO:0000256" key="6">
    <source>
        <dbReference type="SAM" id="Phobius"/>
    </source>
</evidence>
<evidence type="ECO:0000256" key="2">
    <source>
        <dbReference type="ARBA" id="ARBA00013194"/>
    </source>
</evidence>
<dbReference type="Proteomes" id="UP000023152">
    <property type="component" value="Unassembled WGS sequence"/>
</dbReference>
<organism evidence="8 9">
    <name type="scientific">Reticulomyxa filosa</name>
    <dbReference type="NCBI Taxonomy" id="46433"/>
    <lineage>
        <taxon>Eukaryota</taxon>
        <taxon>Sar</taxon>
        <taxon>Rhizaria</taxon>
        <taxon>Retaria</taxon>
        <taxon>Foraminifera</taxon>
        <taxon>Monothalamids</taxon>
        <taxon>Reticulomyxidae</taxon>
        <taxon>Reticulomyxa</taxon>
    </lineage>
</organism>
<comment type="catalytic activity">
    <reaction evidence="1 5">
        <text>[protein]-peptidylproline (omega=180) = [protein]-peptidylproline (omega=0)</text>
        <dbReference type="Rhea" id="RHEA:16237"/>
        <dbReference type="Rhea" id="RHEA-COMP:10747"/>
        <dbReference type="Rhea" id="RHEA-COMP:10748"/>
        <dbReference type="ChEBI" id="CHEBI:83833"/>
        <dbReference type="ChEBI" id="CHEBI:83834"/>
        <dbReference type="EC" id="5.2.1.8"/>
    </reaction>
</comment>
<keyword evidence="6" id="KW-1133">Transmembrane helix</keyword>
<dbReference type="OrthoDB" id="433738at2759"/>
<keyword evidence="4 5" id="KW-0413">Isomerase</keyword>